<name>A0A0E3REI8_METMZ</name>
<dbReference type="EMBL" id="CP009511">
    <property type="protein sequence ID" value="AKB62638.1"/>
    <property type="molecule type" value="Genomic_DNA"/>
</dbReference>
<organism evidence="1 2">
    <name type="scientific">Methanosarcina mazei SarPi</name>
    <dbReference type="NCBI Taxonomy" id="1434115"/>
    <lineage>
        <taxon>Archaea</taxon>
        <taxon>Methanobacteriati</taxon>
        <taxon>Methanobacteriota</taxon>
        <taxon>Stenosarchaea group</taxon>
        <taxon>Methanomicrobia</taxon>
        <taxon>Methanosarcinales</taxon>
        <taxon>Methanosarcinaceae</taxon>
        <taxon>Methanosarcina</taxon>
    </lineage>
</organism>
<dbReference type="HOGENOM" id="CLU_2217087_0_0_2"/>
<accession>A0A0E3REI8</accession>
<evidence type="ECO:0000313" key="1">
    <source>
        <dbReference type="EMBL" id="AKB62638.1"/>
    </source>
</evidence>
<sequence>MSTSATLITPRTSPLLGERDIKLSPIGLRSIPAARNIIWIVTTVPSIFLENRPKTNNSVPNIRTNVVSSLAIGLTCFLWKSTRCYVELPEGWYTTPLYLPFISCNSMHVSSG</sequence>
<protein>
    <submittedName>
        <fullName evidence="1">Uncharacterized protein</fullName>
    </submittedName>
</protein>
<gene>
    <name evidence="1" type="ORF">MSMAP_2653</name>
</gene>
<proteinExistence type="predicted"/>
<dbReference type="AlphaFoldDB" id="A0A0E3REI8"/>
<reference evidence="1 2" key="1">
    <citation type="submission" date="2014-07" db="EMBL/GenBank/DDBJ databases">
        <title>Methanogenic archaea and the global carbon cycle.</title>
        <authorList>
            <person name="Henriksen J.R."/>
            <person name="Luke J."/>
            <person name="Reinhart S."/>
            <person name="Benedict M.N."/>
            <person name="Youngblut N.D."/>
            <person name="Metcalf M.E."/>
            <person name="Whitaker R.J."/>
            <person name="Metcalf W.W."/>
        </authorList>
    </citation>
    <scope>NUCLEOTIDE SEQUENCE [LARGE SCALE GENOMIC DNA]</scope>
    <source>
        <strain evidence="1 2">SarPi</strain>
    </source>
</reference>
<dbReference type="Proteomes" id="UP000033116">
    <property type="component" value="Chromosome"/>
</dbReference>
<evidence type="ECO:0000313" key="2">
    <source>
        <dbReference type="Proteomes" id="UP000033116"/>
    </source>
</evidence>